<dbReference type="OrthoDB" id="9765879at2"/>
<dbReference type="AlphaFoldDB" id="A0A4R1QM33"/>
<dbReference type="GO" id="GO:0016998">
    <property type="term" value="P:cell wall macromolecule catabolic process"/>
    <property type="evidence" value="ECO:0007669"/>
    <property type="project" value="InterPro"/>
</dbReference>
<dbReference type="EMBL" id="SLUM01000061">
    <property type="protein sequence ID" value="TCL47735.1"/>
    <property type="molecule type" value="Genomic_DNA"/>
</dbReference>
<protein>
    <submittedName>
        <fullName evidence="2">GH25 family lysozyme M1 (1,4-beta-N-acetylmuramidase)</fullName>
    </submittedName>
</protein>
<dbReference type="PANTHER" id="PTHR34135:SF2">
    <property type="entry name" value="LYSOZYME"/>
    <property type="match status" value="1"/>
</dbReference>
<proteinExistence type="inferred from homology"/>
<reference evidence="2 3" key="1">
    <citation type="submission" date="2019-03" db="EMBL/GenBank/DDBJ databases">
        <title>Genomic Encyclopedia of Type Strains, Phase IV (KMG-IV): sequencing the most valuable type-strain genomes for metagenomic binning, comparative biology and taxonomic classification.</title>
        <authorList>
            <person name="Goeker M."/>
        </authorList>
    </citation>
    <scope>NUCLEOTIDE SEQUENCE [LARGE SCALE GENOMIC DNA]</scope>
    <source>
        <strain evidence="2 3">DSM 100451</strain>
    </source>
</reference>
<dbReference type="RefSeq" id="WP_058965678.1">
    <property type="nucleotide sequence ID" value="NZ_CABKVM010000018.1"/>
</dbReference>
<name>A0A4R1QM33_9FIRM</name>
<dbReference type="PROSITE" id="PS51904">
    <property type="entry name" value="GLYCOSYL_HYDROL_F25_2"/>
    <property type="match status" value="1"/>
</dbReference>
<dbReference type="Proteomes" id="UP000295184">
    <property type="component" value="Unassembled WGS sequence"/>
</dbReference>
<dbReference type="STRING" id="1650663.GCA_001486665_02636"/>
<comment type="caution">
    <text evidence="2">The sequence shown here is derived from an EMBL/GenBank/DDBJ whole genome shotgun (WGS) entry which is preliminary data.</text>
</comment>
<dbReference type="PANTHER" id="PTHR34135">
    <property type="entry name" value="LYSOZYME"/>
    <property type="match status" value="1"/>
</dbReference>
<evidence type="ECO:0000256" key="1">
    <source>
        <dbReference type="ARBA" id="ARBA00010646"/>
    </source>
</evidence>
<sequence length="348" mass="38380">MMNGIDVSKWQGSKIDWAKVKAAGIDYAILRAGYGSYISQKDPTFERNYAECKRLGIPVGVYWYVYAKTLDGIKQEVKTLLEAIKGKQFEYPIYLDIENEAQASMTKAALTQMIETGCTALEQAGYFAGVYTYTSFASYMDYAGLAKKYTMWLADYRKNYNTTLTRDMHQYTSTGNVAGIGGRVDCNRAYVDFPAIIRAAGKNGFEKEDNTMYSDTLKIGPVSGGDRKTMAALAESLNLPHFDAGDYIIVGPASEGDRKQIVAKAQSLGLGVENYLPPEPEEPEEPKPELDPTEVLEAVAALDKMLDDMDGKLDRVLEKLDLVQQALENPAAQQVLDKLEKAGAALAE</sequence>
<dbReference type="CDD" id="cd06414">
    <property type="entry name" value="GH25_LytC-like"/>
    <property type="match status" value="1"/>
</dbReference>
<dbReference type="InterPro" id="IPR002053">
    <property type="entry name" value="Glyco_hydro_25"/>
</dbReference>
<evidence type="ECO:0000313" key="2">
    <source>
        <dbReference type="EMBL" id="TCL47735.1"/>
    </source>
</evidence>
<dbReference type="Gene3D" id="3.20.20.80">
    <property type="entry name" value="Glycosidases"/>
    <property type="match status" value="1"/>
</dbReference>
<dbReference type="Pfam" id="PF01183">
    <property type="entry name" value="Glyco_hydro_25"/>
    <property type="match status" value="1"/>
</dbReference>
<dbReference type="GO" id="GO:0016052">
    <property type="term" value="P:carbohydrate catabolic process"/>
    <property type="evidence" value="ECO:0007669"/>
    <property type="project" value="TreeGrafter"/>
</dbReference>
<evidence type="ECO:0000313" key="3">
    <source>
        <dbReference type="Proteomes" id="UP000295184"/>
    </source>
</evidence>
<gene>
    <name evidence="2" type="ORF">EDD77_1613</name>
</gene>
<dbReference type="GO" id="GO:0003796">
    <property type="term" value="F:lysozyme activity"/>
    <property type="evidence" value="ECO:0007669"/>
    <property type="project" value="InterPro"/>
</dbReference>
<dbReference type="InterPro" id="IPR017853">
    <property type="entry name" value="GH"/>
</dbReference>
<dbReference type="SUPFAM" id="SSF51445">
    <property type="entry name" value="(Trans)glycosidases"/>
    <property type="match status" value="1"/>
</dbReference>
<dbReference type="GO" id="GO:0009253">
    <property type="term" value="P:peptidoglycan catabolic process"/>
    <property type="evidence" value="ECO:0007669"/>
    <property type="project" value="InterPro"/>
</dbReference>
<accession>A0A4R1QM33</accession>
<organism evidence="2 3">
    <name type="scientific">Allofournierella massiliensis</name>
    <dbReference type="NCBI Taxonomy" id="1650663"/>
    <lineage>
        <taxon>Bacteria</taxon>
        <taxon>Bacillati</taxon>
        <taxon>Bacillota</taxon>
        <taxon>Clostridia</taxon>
        <taxon>Eubacteriales</taxon>
        <taxon>Oscillospiraceae</taxon>
        <taxon>Allofournierella</taxon>
    </lineage>
</organism>
<comment type="similarity">
    <text evidence="1">Belongs to the glycosyl hydrolase 25 family.</text>
</comment>